<dbReference type="PANTHER" id="PTHR11012">
    <property type="entry name" value="PROTEIN KINASE-LIKE DOMAIN-CONTAINING"/>
    <property type="match status" value="1"/>
</dbReference>
<dbReference type="InterPro" id="IPR011009">
    <property type="entry name" value="Kinase-like_dom_sf"/>
</dbReference>
<evidence type="ECO:0000313" key="2">
    <source>
        <dbReference type="EMBL" id="KAJ3648690.1"/>
    </source>
</evidence>
<feature type="domain" description="CHK kinase-like" evidence="1">
    <location>
        <begin position="127"/>
        <end position="318"/>
    </location>
</feature>
<protein>
    <recommendedName>
        <fullName evidence="1">CHK kinase-like domain-containing protein</fullName>
    </recommendedName>
</protein>
<dbReference type="InterPro" id="IPR015897">
    <property type="entry name" value="CHK_kinase-like"/>
</dbReference>
<name>A0AA38I3X2_9CUCU</name>
<dbReference type="EMBL" id="JALNTZ010000006">
    <property type="protein sequence ID" value="KAJ3648690.1"/>
    <property type="molecule type" value="Genomic_DNA"/>
</dbReference>
<sequence length="404" mass="46500">MATTPKWISFDLFQKVLKSYIHENVQLLTFSTANAVPDGDNYTSDLFRTTLFYMDPKKNTKNSLSVIVKCGNEDGGTKTDLAKKLQLFEKEIEMFANTFPAIYKILGENYTLSSKCLYASTDPHSVIIFEDLTTVGFQMLPRHVGFDLEHCFKVVEKMAQMHAASVIMYEENPSSVKCYREGLYADNDTVRAWVKAGYSAVIDACSRWPGYEKYAYKLEALGNEALERGFEASRKRPRGFHVLNHGDLWVNNMMFSYDSADTKVKDMKFVDFQMNIFTSPAIDLHYFLATSTRIEVKVNCIEIILDYYYAQLLANLTKLRYSLEKVPTREEFKGDYSSRAFYGFMGAATVLAFVKASGRKDASFENIIKDDSLEGFRYHAYNNSRYRQHMEFLLPYYDSFGIFD</sequence>
<proteinExistence type="predicted"/>
<dbReference type="InterPro" id="IPR004119">
    <property type="entry name" value="EcKL"/>
</dbReference>
<dbReference type="Gene3D" id="3.90.1200.10">
    <property type="match status" value="1"/>
</dbReference>
<organism evidence="2 3">
    <name type="scientific">Zophobas morio</name>
    <dbReference type="NCBI Taxonomy" id="2755281"/>
    <lineage>
        <taxon>Eukaryota</taxon>
        <taxon>Metazoa</taxon>
        <taxon>Ecdysozoa</taxon>
        <taxon>Arthropoda</taxon>
        <taxon>Hexapoda</taxon>
        <taxon>Insecta</taxon>
        <taxon>Pterygota</taxon>
        <taxon>Neoptera</taxon>
        <taxon>Endopterygota</taxon>
        <taxon>Coleoptera</taxon>
        <taxon>Polyphaga</taxon>
        <taxon>Cucujiformia</taxon>
        <taxon>Tenebrionidae</taxon>
        <taxon>Zophobas</taxon>
    </lineage>
</organism>
<gene>
    <name evidence="2" type="ORF">Zmor_020473</name>
</gene>
<accession>A0AA38I3X2</accession>
<dbReference type="PANTHER" id="PTHR11012:SF56">
    <property type="entry name" value="CHK KINASE-LIKE DOMAIN-CONTAINING PROTEIN-RELATED"/>
    <property type="match status" value="1"/>
</dbReference>
<dbReference type="SMART" id="SM00587">
    <property type="entry name" value="CHK"/>
    <property type="match status" value="1"/>
</dbReference>
<evidence type="ECO:0000259" key="1">
    <source>
        <dbReference type="SMART" id="SM00587"/>
    </source>
</evidence>
<reference evidence="2" key="1">
    <citation type="journal article" date="2023" name="G3 (Bethesda)">
        <title>Whole genome assemblies of Zophobas morio and Tenebrio molitor.</title>
        <authorList>
            <person name="Kaur S."/>
            <person name="Stinson S.A."/>
            <person name="diCenzo G.C."/>
        </authorList>
    </citation>
    <scope>NUCLEOTIDE SEQUENCE</scope>
    <source>
        <strain evidence="2">QUZm001</strain>
    </source>
</reference>
<keyword evidence="3" id="KW-1185">Reference proteome</keyword>
<dbReference type="Pfam" id="PF02958">
    <property type="entry name" value="EcKL"/>
    <property type="match status" value="1"/>
</dbReference>
<comment type="caution">
    <text evidence="2">The sequence shown here is derived from an EMBL/GenBank/DDBJ whole genome shotgun (WGS) entry which is preliminary data.</text>
</comment>
<dbReference type="SUPFAM" id="SSF56112">
    <property type="entry name" value="Protein kinase-like (PK-like)"/>
    <property type="match status" value="1"/>
</dbReference>
<dbReference type="AlphaFoldDB" id="A0AA38I3X2"/>
<evidence type="ECO:0000313" key="3">
    <source>
        <dbReference type="Proteomes" id="UP001168821"/>
    </source>
</evidence>
<dbReference type="Proteomes" id="UP001168821">
    <property type="component" value="Unassembled WGS sequence"/>
</dbReference>